<dbReference type="InterPro" id="IPR041698">
    <property type="entry name" value="Methyltransf_25"/>
</dbReference>
<keyword evidence="3" id="KW-1185">Reference proteome</keyword>
<dbReference type="AlphaFoldDB" id="A0A7H0EZS5"/>
<reference evidence="2 3" key="1">
    <citation type="submission" date="2020-08" db="EMBL/GenBank/DDBJ databases">
        <title>Complete genome sequence of Raphidiopsis curvispora isolated from drinking water reservoir in South Korea.</title>
        <authorList>
            <person name="Jeong J."/>
        </authorList>
    </citation>
    <scope>NUCLEOTIDE SEQUENCE [LARGE SCALE GENOMIC DNA]</scope>
    <source>
        <strain evidence="2 3">GIHE-G1</strain>
    </source>
</reference>
<dbReference type="GO" id="GO:0008168">
    <property type="term" value="F:methyltransferase activity"/>
    <property type="evidence" value="ECO:0007669"/>
    <property type="project" value="UniProtKB-KW"/>
</dbReference>
<dbReference type="GO" id="GO:0032259">
    <property type="term" value="P:methylation"/>
    <property type="evidence" value="ECO:0007669"/>
    <property type="project" value="UniProtKB-KW"/>
</dbReference>
<evidence type="ECO:0000313" key="2">
    <source>
        <dbReference type="EMBL" id="QNP29291.1"/>
    </source>
</evidence>
<gene>
    <name evidence="2" type="ORF">IAR63_15860</name>
</gene>
<keyword evidence="2" id="KW-0489">Methyltransferase</keyword>
<name>A0A7H0EZS5_9CYAN</name>
<evidence type="ECO:0000259" key="1">
    <source>
        <dbReference type="Pfam" id="PF13649"/>
    </source>
</evidence>
<sequence>MATIFRDLSYRYQWLYDSISSVAALTVGGEQRFRQLALQGLTINPDTRILDLCCGSGQATAFLVKLSHHVTGLDASPISLQRAKNNVPDATYIEAWAEDMPFEDNTFDVVHTSAALHEMELEQRRKIIQEVNRVLKPGGIFTLVDFHPPTNPLFWPGLSLFFWLFETSTAWEWIKTDVVGLLKENGFDVGRPVLYAGGSLQVVKGVLGSSKL</sequence>
<dbReference type="Proteomes" id="UP000516013">
    <property type="component" value="Chromosome"/>
</dbReference>
<dbReference type="EMBL" id="CP060822">
    <property type="protein sequence ID" value="QNP29291.1"/>
    <property type="molecule type" value="Genomic_DNA"/>
</dbReference>
<feature type="domain" description="Methyltransferase" evidence="1">
    <location>
        <begin position="49"/>
        <end position="139"/>
    </location>
</feature>
<organism evidence="2 3">
    <name type="scientific">Cylindrospermopsis curvispora GIHE-G1</name>
    <dbReference type="NCBI Taxonomy" id="2666332"/>
    <lineage>
        <taxon>Bacteria</taxon>
        <taxon>Bacillati</taxon>
        <taxon>Cyanobacteriota</taxon>
        <taxon>Cyanophyceae</taxon>
        <taxon>Nostocales</taxon>
        <taxon>Aphanizomenonaceae</taxon>
        <taxon>Cylindrospermopsis</taxon>
    </lineage>
</organism>
<dbReference type="CDD" id="cd02440">
    <property type="entry name" value="AdoMet_MTases"/>
    <property type="match status" value="1"/>
</dbReference>
<dbReference type="KEGG" id="ccur:IAR63_15860"/>
<evidence type="ECO:0000313" key="3">
    <source>
        <dbReference type="Proteomes" id="UP000516013"/>
    </source>
</evidence>
<dbReference type="SUPFAM" id="SSF53335">
    <property type="entry name" value="S-adenosyl-L-methionine-dependent methyltransferases"/>
    <property type="match status" value="1"/>
</dbReference>
<dbReference type="PANTHER" id="PTHR43591">
    <property type="entry name" value="METHYLTRANSFERASE"/>
    <property type="match status" value="1"/>
</dbReference>
<dbReference type="InterPro" id="IPR029063">
    <property type="entry name" value="SAM-dependent_MTases_sf"/>
</dbReference>
<dbReference type="RefSeq" id="WP_187705941.1">
    <property type="nucleotide sequence ID" value="NZ_CP060822.1"/>
</dbReference>
<protein>
    <submittedName>
        <fullName evidence="2">Class I SAM-dependent methyltransferase</fullName>
    </submittedName>
</protein>
<dbReference type="Gene3D" id="3.40.50.150">
    <property type="entry name" value="Vaccinia Virus protein VP39"/>
    <property type="match status" value="1"/>
</dbReference>
<dbReference type="Pfam" id="PF13649">
    <property type="entry name" value="Methyltransf_25"/>
    <property type="match status" value="1"/>
</dbReference>
<accession>A0A7H0EZS5</accession>
<proteinExistence type="predicted"/>
<keyword evidence="2" id="KW-0808">Transferase</keyword>